<evidence type="ECO:0000256" key="2">
    <source>
        <dbReference type="ARBA" id="ARBA00022454"/>
    </source>
</evidence>
<dbReference type="GO" id="GO:0031262">
    <property type="term" value="C:Ndc80 complex"/>
    <property type="evidence" value="ECO:0007669"/>
    <property type="project" value="UniProtKB-UniRule"/>
</dbReference>
<comment type="function">
    <text evidence="8">Acts as a component of the essential kinetochore-associated NDC80 complex, which is required for chromosome segregation and spindle checkpoint activity.</text>
</comment>
<feature type="coiled-coil region" evidence="9">
    <location>
        <begin position="506"/>
        <end position="573"/>
    </location>
</feature>
<evidence type="ECO:0000256" key="3">
    <source>
        <dbReference type="ARBA" id="ARBA00022618"/>
    </source>
</evidence>
<dbReference type="GO" id="GO:0005634">
    <property type="term" value="C:nucleus"/>
    <property type="evidence" value="ECO:0007669"/>
    <property type="project" value="UniProtKB-SubCell"/>
</dbReference>
<gene>
    <name evidence="12" type="ORF">WN944_001371</name>
</gene>
<keyword evidence="4 8" id="KW-0498">Mitosis</keyword>
<comment type="caution">
    <text evidence="12">The sequence shown here is derived from an EMBL/GenBank/DDBJ whole genome shotgun (WGS) entry which is preliminary data.</text>
</comment>
<dbReference type="GO" id="GO:0051315">
    <property type="term" value="P:attachment of mitotic spindle microtubules to kinetochore"/>
    <property type="evidence" value="ECO:0007669"/>
    <property type="project" value="UniProtKB-UniRule"/>
</dbReference>
<dbReference type="PANTHER" id="PTHR46681">
    <property type="entry name" value="KINETOCHORE PROTEIN NDC80 HOMOLOG"/>
    <property type="match status" value="1"/>
</dbReference>
<keyword evidence="8" id="KW-0995">Kinetochore</keyword>
<keyword evidence="7 8" id="KW-0137">Centromere</keyword>
<feature type="coiled-coil region" evidence="9">
    <location>
        <begin position="202"/>
        <end position="229"/>
    </location>
</feature>
<comment type="subunit">
    <text evidence="8">Component of the NDC80 complex.</text>
</comment>
<comment type="similarity">
    <text evidence="1 8">Belongs to the NDC80/HEC1 family.</text>
</comment>
<dbReference type="PANTHER" id="PTHR46681:SF1">
    <property type="entry name" value="KINETOCHORE PROTEIN NDC80 HOMOLOG"/>
    <property type="match status" value="1"/>
</dbReference>
<name>A0AAP0MEK9_9ROSI</name>
<feature type="domain" description="Kinetochore protein Ndc80 CH" evidence="11">
    <location>
        <begin position="55"/>
        <end position="158"/>
    </location>
</feature>
<keyword evidence="3 8" id="KW-0132">Cell division</keyword>
<keyword evidence="13" id="KW-1185">Reference proteome</keyword>
<comment type="subcellular location">
    <subcellularLocation>
        <location evidence="8">Chromosome</location>
        <location evidence="8">Centromere</location>
        <location evidence="8">Kinetochore</location>
    </subcellularLocation>
    <subcellularLocation>
        <location evidence="8">Nucleus</location>
    </subcellularLocation>
</comment>
<keyword evidence="2 8" id="KW-0158">Chromosome</keyword>
<evidence type="ECO:0000256" key="5">
    <source>
        <dbReference type="ARBA" id="ARBA00023054"/>
    </source>
</evidence>
<keyword evidence="6 8" id="KW-0131">Cell cycle</keyword>
<evidence type="ECO:0000256" key="8">
    <source>
        <dbReference type="RuleBase" id="RU368072"/>
    </source>
</evidence>
<dbReference type="AlphaFoldDB" id="A0AAP0MEK9"/>
<keyword evidence="5 9" id="KW-0175">Coiled coil</keyword>
<dbReference type="EMBL" id="JBCGBO010000004">
    <property type="protein sequence ID" value="KAK9209010.1"/>
    <property type="molecule type" value="Genomic_DNA"/>
</dbReference>
<evidence type="ECO:0000256" key="6">
    <source>
        <dbReference type="ARBA" id="ARBA00023306"/>
    </source>
</evidence>
<evidence type="ECO:0000256" key="9">
    <source>
        <dbReference type="SAM" id="Coils"/>
    </source>
</evidence>
<evidence type="ECO:0000313" key="13">
    <source>
        <dbReference type="Proteomes" id="UP001428341"/>
    </source>
</evidence>
<organism evidence="12 13">
    <name type="scientific">Citrus x changshan-huyou</name>
    <dbReference type="NCBI Taxonomy" id="2935761"/>
    <lineage>
        <taxon>Eukaryota</taxon>
        <taxon>Viridiplantae</taxon>
        <taxon>Streptophyta</taxon>
        <taxon>Embryophyta</taxon>
        <taxon>Tracheophyta</taxon>
        <taxon>Spermatophyta</taxon>
        <taxon>Magnoliopsida</taxon>
        <taxon>eudicotyledons</taxon>
        <taxon>Gunneridae</taxon>
        <taxon>Pentapetalae</taxon>
        <taxon>rosids</taxon>
        <taxon>malvids</taxon>
        <taxon>Sapindales</taxon>
        <taxon>Rutaceae</taxon>
        <taxon>Aurantioideae</taxon>
        <taxon>Citrus</taxon>
    </lineage>
</organism>
<dbReference type="Gene3D" id="1.10.418.30">
    <property type="entry name" value="Ncd80 complex, Ncd80 subunit"/>
    <property type="match status" value="1"/>
</dbReference>
<dbReference type="Pfam" id="PF03801">
    <property type="entry name" value="Ndc80_HEC"/>
    <property type="match status" value="1"/>
</dbReference>
<reference evidence="12 13" key="1">
    <citation type="submission" date="2024-05" db="EMBL/GenBank/DDBJ databases">
        <title>Haplotype-resolved chromosome-level genome assembly of Huyou (Citrus changshanensis).</title>
        <authorList>
            <person name="Miao C."/>
            <person name="Chen W."/>
            <person name="Wu Y."/>
            <person name="Wang L."/>
            <person name="Zhao S."/>
            <person name="Grierson D."/>
            <person name="Xu C."/>
            <person name="Chen K."/>
        </authorList>
    </citation>
    <scope>NUCLEOTIDE SEQUENCE [LARGE SCALE GENOMIC DNA]</scope>
    <source>
        <strain evidence="12">01-14</strain>
        <tissue evidence="12">Leaf</tissue>
    </source>
</reference>
<protein>
    <recommendedName>
        <fullName evidence="8">Kinetochore protein NDC80</fullName>
    </recommendedName>
</protein>
<evidence type="ECO:0000256" key="7">
    <source>
        <dbReference type="ARBA" id="ARBA00023328"/>
    </source>
</evidence>
<evidence type="ECO:0000256" key="10">
    <source>
        <dbReference type="SAM" id="MobiDB-lite"/>
    </source>
</evidence>
<dbReference type="InterPro" id="IPR055307">
    <property type="entry name" value="NDC80_plants"/>
</dbReference>
<dbReference type="InterPro" id="IPR038273">
    <property type="entry name" value="Ndc80_sf"/>
</dbReference>
<evidence type="ECO:0000313" key="12">
    <source>
        <dbReference type="EMBL" id="KAK9209010.1"/>
    </source>
</evidence>
<dbReference type="InterPro" id="IPR055260">
    <property type="entry name" value="Ndc80_CH"/>
</dbReference>
<feature type="coiled-coil region" evidence="9">
    <location>
        <begin position="257"/>
        <end position="284"/>
    </location>
</feature>
<accession>A0AAP0MEK9</accession>
<proteinExistence type="inferred from homology"/>
<feature type="region of interest" description="Disordered" evidence="10">
    <location>
        <begin position="1"/>
        <end position="45"/>
    </location>
</feature>
<feature type="compositionally biased region" description="Low complexity" evidence="10">
    <location>
        <begin position="34"/>
        <end position="43"/>
    </location>
</feature>
<feature type="coiled-coil region" evidence="9">
    <location>
        <begin position="309"/>
        <end position="371"/>
    </location>
</feature>
<sequence length="638" mass="73106">MRGKIRRRPTESALQPTPDLYGGNRFGGSRDSDASFASSRPSSIGMGRASAADLYTDRSHQSSAIRAINAHLSSHSFHIAFPLKQVPSVKDITDVIKFLISQLDYPSTTKFEEDLFVVLKSLSCPFKINKSTLRSPNSPHNWPAYLALIHWLVQIASYNYHLTTNSKAFVENNSMYMYASDSYLNYIEGKDEDVDNIDKGFIEKLEKEKENVSEYVEELKKKVSEMEGAMTGPTEREKLEKEKCVLEEDLNKFNAIIGELNTRKEKMEKLVEEKEREIGKKVEEHKRICEENEEFKKRVKLQTINARDVERMRRELQAVERDIVDAENARNEWESKTWDLDSTLGRKFKELEALSMECNQAMKRLKLATEIQYSLNSNGSTPSEVMGVDYKSTLKPALESFADDVKRSSVEKLEELISLQQQSSEMAAKIEGKRKHIDALQFHINELPCIGCWNGLEMCSKVVIKEIILLRLEDLKKYSGFEKNWIRTKLGEEIAENSARVFLEISKEMETQLNLLSKETQEITKRCVEEAKKMEEDIQTEAHNLDMVEREAVEVLKASELKLQEAIRQCEEEIQIRALDLFALVDSVSKYKERMESKISKMNKGISETALTVSEAYKNSLPAQFSIAFGECTKHTST</sequence>
<keyword evidence="8" id="KW-0539">Nucleus</keyword>
<dbReference type="Proteomes" id="UP001428341">
    <property type="component" value="Unassembled WGS sequence"/>
</dbReference>
<dbReference type="GO" id="GO:0051301">
    <property type="term" value="P:cell division"/>
    <property type="evidence" value="ECO:0007669"/>
    <property type="project" value="UniProtKB-UniRule"/>
</dbReference>
<evidence type="ECO:0000259" key="11">
    <source>
        <dbReference type="Pfam" id="PF03801"/>
    </source>
</evidence>
<evidence type="ECO:0000256" key="1">
    <source>
        <dbReference type="ARBA" id="ARBA00007050"/>
    </source>
</evidence>
<evidence type="ECO:0000256" key="4">
    <source>
        <dbReference type="ARBA" id="ARBA00022776"/>
    </source>
</evidence>